<comment type="caution">
    <text evidence="2">The sequence shown here is derived from an EMBL/GenBank/DDBJ whole genome shotgun (WGS) entry which is preliminary data.</text>
</comment>
<keyword evidence="1" id="KW-1133">Transmembrane helix</keyword>
<evidence type="ECO:0000313" key="3">
    <source>
        <dbReference type="Proteomes" id="UP000228987"/>
    </source>
</evidence>
<dbReference type="Proteomes" id="UP000228987">
    <property type="component" value="Unassembled WGS sequence"/>
</dbReference>
<accession>A0A2A5CIC0</accession>
<dbReference type="EMBL" id="NVWI01000001">
    <property type="protein sequence ID" value="PCJ43503.1"/>
    <property type="molecule type" value="Genomic_DNA"/>
</dbReference>
<evidence type="ECO:0000256" key="1">
    <source>
        <dbReference type="SAM" id="Phobius"/>
    </source>
</evidence>
<proteinExistence type="predicted"/>
<keyword evidence="1" id="KW-0472">Membrane</keyword>
<gene>
    <name evidence="2" type="ORF">COA71_01115</name>
</gene>
<feature type="transmembrane region" description="Helical" evidence="1">
    <location>
        <begin position="106"/>
        <end position="125"/>
    </location>
</feature>
<protein>
    <submittedName>
        <fullName evidence="2">Uncharacterized protein</fullName>
    </submittedName>
</protein>
<name>A0A2A5CIC0_9GAMM</name>
<organism evidence="2 3">
    <name type="scientific">SAR86 cluster bacterium</name>
    <dbReference type="NCBI Taxonomy" id="2030880"/>
    <lineage>
        <taxon>Bacteria</taxon>
        <taxon>Pseudomonadati</taxon>
        <taxon>Pseudomonadota</taxon>
        <taxon>Gammaproteobacteria</taxon>
        <taxon>SAR86 cluster</taxon>
    </lineage>
</organism>
<evidence type="ECO:0000313" key="2">
    <source>
        <dbReference type="EMBL" id="PCJ43503.1"/>
    </source>
</evidence>
<feature type="transmembrane region" description="Helical" evidence="1">
    <location>
        <begin position="23"/>
        <end position="46"/>
    </location>
</feature>
<reference evidence="3" key="1">
    <citation type="submission" date="2017-08" db="EMBL/GenBank/DDBJ databases">
        <title>A dynamic microbial community with high functional redundancy inhabits the cold, oxic subseafloor aquifer.</title>
        <authorList>
            <person name="Tully B.J."/>
            <person name="Wheat C.G."/>
            <person name="Glazer B.T."/>
            <person name="Huber J.A."/>
        </authorList>
    </citation>
    <scope>NUCLEOTIDE SEQUENCE [LARGE SCALE GENOMIC DNA]</scope>
</reference>
<dbReference type="AlphaFoldDB" id="A0A2A5CIC0"/>
<sequence length="129" mass="14324">MLIIQIAIGIVLAVIILAYLPEIIGLFFTIVALAALVGVLIALFIFRNEIFEFLLGVAFPIVLIFGFLYVVNESKTADVWPPQNEHINNPIKRGIVIFLSINKGQLYLLTGLIIFLLAMLSYFSLTSVI</sequence>
<feature type="transmembrane region" description="Helical" evidence="1">
    <location>
        <begin position="53"/>
        <end position="71"/>
    </location>
</feature>
<keyword evidence="1" id="KW-0812">Transmembrane</keyword>